<keyword evidence="2 3" id="KW-0802">TPR repeat</keyword>
<dbReference type="PANTHER" id="PTHR45641:SF1">
    <property type="entry name" value="AAA+ ATPASE DOMAIN-CONTAINING PROTEIN"/>
    <property type="match status" value="1"/>
</dbReference>
<protein>
    <recommendedName>
        <fullName evidence="6">MalT-like TPR region domain-containing protein</fullName>
    </recommendedName>
</protein>
<dbReference type="Proteomes" id="UP001295423">
    <property type="component" value="Unassembled WGS sequence"/>
</dbReference>
<sequence>MEGGSSSKEALLLLVEELLKMGALCYERQHYKKARENFESALEIQRKYLDEDDLAVADTLNDIGNVLMWEGKLDEALEKLNTALPIRVKKLGNHRDTAQTSIMIGNILEVQGNYEKGEEMFRKGLDIKCEILPNDHDEVTEMYQSIALSLKKQGKFSEATKMLKVQLAKLLDMHGEYHRGVVLVYDGIAELLALQNRPDDALQMLDRGIEICNRLTPLGDPDTKKTLEVTLTSKADILLEQGNFEATTEVLNKLLGIKVETDPTLFQTYEQLATVYGRRGMIEDARKALKAAIDILRKGGGHDHPIAQRLARNLAQLDLEKMPRALNEQGLAMKAEGESEKAVQLFQQALDSYMEIAVANPSNIAEVYENLSAVKVEQGFLEDALVASSNGLKIRRRTLGDDHVDTKRRMEAHRSLLIRHLENRS</sequence>
<keyword evidence="5" id="KW-1185">Reference proteome</keyword>
<dbReference type="EMBL" id="CAKOGP040002369">
    <property type="protein sequence ID" value="CAJ1968211.1"/>
    <property type="molecule type" value="Genomic_DNA"/>
</dbReference>
<evidence type="ECO:0000313" key="5">
    <source>
        <dbReference type="Proteomes" id="UP001295423"/>
    </source>
</evidence>
<dbReference type="SUPFAM" id="SSF48452">
    <property type="entry name" value="TPR-like"/>
    <property type="match status" value="3"/>
</dbReference>
<dbReference type="PROSITE" id="PS50005">
    <property type="entry name" value="TPR"/>
    <property type="match status" value="1"/>
</dbReference>
<accession>A0AAD2GC10</accession>
<dbReference type="Gene3D" id="1.25.40.10">
    <property type="entry name" value="Tetratricopeptide repeat domain"/>
    <property type="match status" value="3"/>
</dbReference>
<evidence type="ECO:0000256" key="1">
    <source>
        <dbReference type="ARBA" id="ARBA00022737"/>
    </source>
</evidence>
<dbReference type="AlphaFoldDB" id="A0AAD2GC10"/>
<proteinExistence type="predicted"/>
<evidence type="ECO:0000256" key="3">
    <source>
        <dbReference type="PROSITE-ProRule" id="PRU00339"/>
    </source>
</evidence>
<comment type="caution">
    <text evidence="4">The sequence shown here is derived from an EMBL/GenBank/DDBJ whole genome shotgun (WGS) entry which is preliminary data.</text>
</comment>
<dbReference type="Pfam" id="PF13374">
    <property type="entry name" value="TPR_10"/>
    <property type="match status" value="1"/>
</dbReference>
<keyword evidence="1" id="KW-0677">Repeat</keyword>
<name>A0AAD2GC10_9STRA</name>
<evidence type="ECO:0008006" key="6">
    <source>
        <dbReference type="Google" id="ProtNLM"/>
    </source>
</evidence>
<dbReference type="PANTHER" id="PTHR45641">
    <property type="entry name" value="TETRATRICOPEPTIDE REPEAT PROTEIN (AFU_ORTHOLOGUE AFUA_6G03870)"/>
    <property type="match status" value="1"/>
</dbReference>
<evidence type="ECO:0000256" key="2">
    <source>
        <dbReference type="ARBA" id="ARBA00022803"/>
    </source>
</evidence>
<evidence type="ECO:0000313" key="4">
    <source>
        <dbReference type="EMBL" id="CAJ1968211.1"/>
    </source>
</evidence>
<organism evidence="4 5">
    <name type="scientific">Cylindrotheca closterium</name>
    <dbReference type="NCBI Taxonomy" id="2856"/>
    <lineage>
        <taxon>Eukaryota</taxon>
        <taxon>Sar</taxon>
        <taxon>Stramenopiles</taxon>
        <taxon>Ochrophyta</taxon>
        <taxon>Bacillariophyta</taxon>
        <taxon>Bacillariophyceae</taxon>
        <taxon>Bacillariophycidae</taxon>
        <taxon>Bacillariales</taxon>
        <taxon>Bacillariaceae</taxon>
        <taxon>Cylindrotheca</taxon>
    </lineage>
</organism>
<feature type="repeat" description="TPR" evidence="3">
    <location>
        <begin position="15"/>
        <end position="48"/>
    </location>
</feature>
<dbReference type="InterPro" id="IPR011990">
    <property type="entry name" value="TPR-like_helical_dom_sf"/>
</dbReference>
<gene>
    <name evidence="4" type="ORF">CYCCA115_LOCUS23133</name>
</gene>
<dbReference type="Pfam" id="PF13424">
    <property type="entry name" value="TPR_12"/>
    <property type="match status" value="1"/>
</dbReference>
<dbReference type="InterPro" id="IPR019734">
    <property type="entry name" value="TPR_rpt"/>
</dbReference>
<reference evidence="4" key="1">
    <citation type="submission" date="2023-08" db="EMBL/GenBank/DDBJ databases">
        <authorList>
            <person name="Audoor S."/>
            <person name="Bilcke G."/>
        </authorList>
    </citation>
    <scope>NUCLEOTIDE SEQUENCE</scope>
</reference>
<dbReference type="SMART" id="SM00028">
    <property type="entry name" value="TPR"/>
    <property type="match status" value="7"/>
</dbReference>